<keyword evidence="3" id="KW-1185">Reference proteome</keyword>
<evidence type="ECO:0000313" key="3">
    <source>
        <dbReference type="Proteomes" id="UP001150259"/>
    </source>
</evidence>
<proteinExistence type="predicted"/>
<dbReference type="EMBL" id="JAPFQL010000006">
    <property type="protein sequence ID" value="MDC5696106.1"/>
    <property type="molecule type" value="Genomic_DNA"/>
</dbReference>
<comment type="caution">
    <text evidence="2">The sequence shown here is derived from an EMBL/GenBank/DDBJ whole genome shotgun (WGS) entry which is preliminary data.</text>
</comment>
<protein>
    <submittedName>
        <fullName evidence="2">Uncharacterized protein</fullName>
    </submittedName>
</protein>
<name>A0ABT5GEJ1_9MICO</name>
<sequence length="359" mass="37350">MNLTDLRTELDLRAQDLTADVSSLTAGIDGKVRATKRRRAAAGAVAACAVAAVVGVAAWNGMARPTTPAPAGTNQVTLRADALPSRPVAMSPDDVVKDGLRFRAETLAGDRLAAGAIGDLGQRSLSVRWRPTTQQVTYAVECWLPSDTDDAAWRNTWVRHSVPGQEGHFSSTCQRDLPADGVLASTGVTPGEPGEGDRTLGVGIETTLDVELVDRDGNPVTNPQARIAVGVYELGPRTEVHDETRAVVLSLPEVIEHQGYAYQLTSMVDGSLPTTTLPSSVTPTGMPFLVSYGSTTEPGDATAPTFSLTGLDVEASSLVGGGWSTVAQPARGAGRVGLALEGPAPESGTAFIAIYTPVP</sequence>
<evidence type="ECO:0000313" key="2">
    <source>
        <dbReference type="EMBL" id="MDC5696106.1"/>
    </source>
</evidence>
<dbReference type="RefSeq" id="WP_272460683.1">
    <property type="nucleotide sequence ID" value="NZ_JAPFQL010000006.1"/>
</dbReference>
<keyword evidence="1" id="KW-0472">Membrane</keyword>
<dbReference type="Proteomes" id="UP001150259">
    <property type="component" value="Unassembled WGS sequence"/>
</dbReference>
<keyword evidence="1" id="KW-0812">Transmembrane</keyword>
<gene>
    <name evidence="2" type="ORF">OO014_02465</name>
</gene>
<keyword evidence="1" id="KW-1133">Transmembrane helix</keyword>
<evidence type="ECO:0000256" key="1">
    <source>
        <dbReference type="SAM" id="Phobius"/>
    </source>
</evidence>
<accession>A0ABT5GEJ1</accession>
<reference evidence="2 3" key="1">
    <citation type="submission" date="2022-11" db="EMBL/GenBank/DDBJ databases">
        <title>Anaerobic phenanthrene biodegradation by a DNRA strain PheN6.</title>
        <authorList>
            <person name="Zhang Z."/>
        </authorList>
    </citation>
    <scope>NUCLEOTIDE SEQUENCE [LARGE SCALE GENOMIC DNA]</scope>
    <source>
        <strain evidence="2 3">PheN6</strain>
    </source>
</reference>
<feature type="transmembrane region" description="Helical" evidence="1">
    <location>
        <begin position="40"/>
        <end position="59"/>
    </location>
</feature>
<organism evidence="2 3">
    <name type="scientific">Intrasporangium calvum</name>
    <dbReference type="NCBI Taxonomy" id="53358"/>
    <lineage>
        <taxon>Bacteria</taxon>
        <taxon>Bacillati</taxon>
        <taxon>Actinomycetota</taxon>
        <taxon>Actinomycetes</taxon>
        <taxon>Micrococcales</taxon>
        <taxon>Intrasporangiaceae</taxon>
        <taxon>Intrasporangium</taxon>
    </lineage>
</organism>